<reference evidence="1 2" key="1">
    <citation type="journal article" date="2018" name="Nat. Biotechnol.">
        <title>A standardized bacterial taxonomy based on genome phylogeny substantially revises the tree of life.</title>
        <authorList>
            <person name="Parks D.H."/>
            <person name="Chuvochina M."/>
            <person name="Waite D.W."/>
            <person name="Rinke C."/>
            <person name="Skarshewski A."/>
            <person name="Chaumeil P.A."/>
            <person name="Hugenholtz P."/>
        </authorList>
    </citation>
    <scope>NUCLEOTIDE SEQUENCE [LARGE SCALE GENOMIC DNA]</scope>
    <source>
        <strain evidence="1">UBA8844</strain>
    </source>
</reference>
<dbReference type="Proteomes" id="UP000264071">
    <property type="component" value="Unassembled WGS sequence"/>
</dbReference>
<proteinExistence type="predicted"/>
<sequence length="75" mass="8130">MRRVLPSDISIVALGNVMDATGVGWGTGAGCSGAIEVSLLQAPRNRAQAHMAMRARWDGRAVMRDECEGMRDLRM</sequence>
<comment type="caution">
    <text evidence="1">The sequence shown here is derived from an EMBL/GenBank/DDBJ whole genome shotgun (WGS) entry which is preliminary data.</text>
</comment>
<protein>
    <submittedName>
        <fullName evidence="1">Uncharacterized protein</fullName>
    </submittedName>
</protein>
<name>A0A3D4V4E6_9BACT</name>
<gene>
    <name evidence="1" type="ORF">DGD08_00475</name>
</gene>
<evidence type="ECO:0000313" key="1">
    <source>
        <dbReference type="EMBL" id="HCT55664.1"/>
    </source>
</evidence>
<dbReference type="PROSITE" id="PS51257">
    <property type="entry name" value="PROKAR_LIPOPROTEIN"/>
    <property type="match status" value="1"/>
</dbReference>
<organism evidence="1 2">
    <name type="scientific">Gemmatimonas aurantiaca</name>
    <dbReference type="NCBI Taxonomy" id="173480"/>
    <lineage>
        <taxon>Bacteria</taxon>
        <taxon>Pseudomonadati</taxon>
        <taxon>Gemmatimonadota</taxon>
        <taxon>Gemmatimonadia</taxon>
        <taxon>Gemmatimonadales</taxon>
        <taxon>Gemmatimonadaceae</taxon>
        <taxon>Gemmatimonas</taxon>
    </lineage>
</organism>
<dbReference type="EMBL" id="DPIY01000001">
    <property type="protein sequence ID" value="HCT55664.1"/>
    <property type="molecule type" value="Genomic_DNA"/>
</dbReference>
<evidence type="ECO:0000313" key="2">
    <source>
        <dbReference type="Proteomes" id="UP000264071"/>
    </source>
</evidence>
<dbReference type="AlphaFoldDB" id="A0A3D4V4E6"/>
<accession>A0A3D4V4E6</accession>